<reference evidence="2 3" key="1">
    <citation type="submission" date="2019-01" db="EMBL/GenBank/DDBJ databases">
        <title>Genome sequence of the Antarctic species Gelidibacter gilvus ACAM 158(T).</title>
        <authorList>
            <person name="Bowman J.P."/>
        </authorList>
    </citation>
    <scope>NUCLEOTIDE SEQUENCE [LARGE SCALE GENOMIC DNA]</scope>
    <source>
        <strain evidence="2 3">IC158</strain>
    </source>
</reference>
<dbReference type="RefSeq" id="WP_129016211.1">
    <property type="nucleotide sequence ID" value="NZ_SDDZ01000002.1"/>
</dbReference>
<dbReference type="InterPro" id="IPR024311">
    <property type="entry name" value="Lipocalin-like"/>
</dbReference>
<accession>A0A4Q0XJ99</accession>
<protein>
    <recommendedName>
        <fullName evidence="1">Lipocalin-like domain-containing protein</fullName>
    </recommendedName>
</protein>
<sequence>MKKVLFVLFTAAIIYSCQNDDDSNSDVELIGNWRLIEVLADPGDGSGTFYPVESKKVITFKTDGTITSNGNLCEMSISSDHQTSGTYSKSESTYNSSACNNPTYNFTFEKNNNQLIVYYPCIEACQAKYIKE</sequence>
<gene>
    <name evidence="2" type="ORF">ESZ48_04895</name>
</gene>
<keyword evidence="3" id="KW-1185">Reference proteome</keyword>
<evidence type="ECO:0000313" key="3">
    <source>
        <dbReference type="Proteomes" id="UP000289792"/>
    </source>
</evidence>
<organism evidence="2 3">
    <name type="scientific">Gelidibacter gilvus</name>
    <dbReference type="NCBI Taxonomy" id="59602"/>
    <lineage>
        <taxon>Bacteria</taxon>
        <taxon>Pseudomonadati</taxon>
        <taxon>Bacteroidota</taxon>
        <taxon>Flavobacteriia</taxon>
        <taxon>Flavobacteriales</taxon>
        <taxon>Flavobacteriaceae</taxon>
        <taxon>Gelidibacter</taxon>
    </lineage>
</organism>
<dbReference type="Pfam" id="PF13648">
    <property type="entry name" value="Lipocalin_4"/>
    <property type="match status" value="1"/>
</dbReference>
<evidence type="ECO:0000313" key="2">
    <source>
        <dbReference type="EMBL" id="RXJ51213.1"/>
    </source>
</evidence>
<comment type="caution">
    <text evidence="2">The sequence shown here is derived from an EMBL/GenBank/DDBJ whole genome shotgun (WGS) entry which is preliminary data.</text>
</comment>
<proteinExistence type="predicted"/>
<dbReference type="OrthoDB" id="955522at2"/>
<dbReference type="AlphaFoldDB" id="A0A4Q0XJ99"/>
<feature type="domain" description="Lipocalin-like" evidence="1">
    <location>
        <begin position="29"/>
        <end position="116"/>
    </location>
</feature>
<evidence type="ECO:0000259" key="1">
    <source>
        <dbReference type="Pfam" id="PF13648"/>
    </source>
</evidence>
<dbReference type="EMBL" id="SDDZ01000002">
    <property type="protein sequence ID" value="RXJ51213.1"/>
    <property type="molecule type" value="Genomic_DNA"/>
</dbReference>
<dbReference type="Proteomes" id="UP000289792">
    <property type="component" value="Unassembled WGS sequence"/>
</dbReference>
<dbReference type="PROSITE" id="PS51257">
    <property type="entry name" value="PROKAR_LIPOPROTEIN"/>
    <property type="match status" value="1"/>
</dbReference>
<name>A0A4Q0XJ99_9FLAO</name>